<gene>
    <name evidence="1" type="ORF">D5086_003472</name>
</gene>
<name>A0ACC4D4D9_POPAL</name>
<comment type="caution">
    <text evidence="1">The sequence shown here is derived from an EMBL/GenBank/DDBJ whole genome shotgun (WGS) entry which is preliminary data.</text>
</comment>
<proteinExistence type="predicted"/>
<evidence type="ECO:0000313" key="2">
    <source>
        <dbReference type="Proteomes" id="UP000309997"/>
    </source>
</evidence>
<keyword evidence="2" id="KW-1185">Reference proteome</keyword>
<evidence type="ECO:0000313" key="1">
    <source>
        <dbReference type="EMBL" id="KAL3612452.1"/>
    </source>
</evidence>
<reference evidence="1 2" key="1">
    <citation type="journal article" date="2024" name="Plant Biotechnol. J.">
        <title>Genome and CRISPR/Cas9 system of a widespread forest tree (Populus alba) in the world.</title>
        <authorList>
            <person name="Liu Y.J."/>
            <person name="Jiang P.F."/>
            <person name="Han X.M."/>
            <person name="Li X.Y."/>
            <person name="Wang H.M."/>
            <person name="Wang Y.J."/>
            <person name="Wang X.X."/>
            <person name="Zeng Q.Y."/>
        </authorList>
    </citation>
    <scope>NUCLEOTIDE SEQUENCE [LARGE SCALE GENOMIC DNA]</scope>
    <source>
        <strain evidence="2">cv. PAL-ZL1</strain>
    </source>
</reference>
<accession>A0ACC4D4D9</accession>
<sequence length="366" mass="42084">MGDLQVIGETKKLNHTNYNTWSTCMMSYIQGQDLWEVVNGSETLQPEAENTNAMLTKWKIKHIRDVKTPKETWDTFAKLFSKKNDTRLQLLEIQGWENQPSLVEFENLLAGQEALAKQIGGASLRSEEEALYVHKGSGNFKQHGNGRFRRHNDKIKNHQEKEDDELALTAILSDQIEYDEPALIAALSDQIDYEKEDIVTTNNFKLPIAHVGNTMVSNHYSDNDISLQKVYHVPGPQDVRVYHSLEIVEEPLMKGQRLESVYVMFVETAYIDKTRKNEKADLYHLRLSHYEKAHQLPYEESKFKAKKPLELVHSDVFGPVKQASISGMQYMVTFIDDFSRKGDVTGFRFFAVCPASTGFRSKRSFR</sequence>
<dbReference type="Proteomes" id="UP000309997">
    <property type="component" value="Unassembled WGS sequence"/>
</dbReference>
<dbReference type="EMBL" id="RCHU02000001">
    <property type="protein sequence ID" value="KAL3612452.1"/>
    <property type="molecule type" value="Genomic_DNA"/>
</dbReference>
<organism evidence="1 2">
    <name type="scientific">Populus alba</name>
    <name type="common">White poplar</name>
    <dbReference type="NCBI Taxonomy" id="43335"/>
    <lineage>
        <taxon>Eukaryota</taxon>
        <taxon>Viridiplantae</taxon>
        <taxon>Streptophyta</taxon>
        <taxon>Embryophyta</taxon>
        <taxon>Tracheophyta</taxon>
        <taxon>Spermatophyta</taxon>
        <taxon>Magnoliopsida</taxon>
        <taxon>eudicotyledons</taxon>
        <taxon>Gunneridae</taxon>
        <taxon>Pentapetalae</taxon>
        <taxon>rosids</taxon>
        <taxon>fabids</taxon>
        <taxon>Malpighiales</taxon>
        <taxon>Salicaceae</taxon>
        <taxon>Saliceae</taxon>
        <taxon>Populus</taxon>
    </lineage>
</organism>
<protein>
    <submittedName>
        <fullName evidence="1">Uncharacterized protein</fullName>
    </submittedName>
</protein>